<evidence type="ECO:0000256" key="4">
    <source>
        <dbReference type="ARBA" id="ARBA00023098"/>
    </source>
</evidence>
<evidence type="ECO:0000256" key="3">
    <source>
        <dbReference type="ARBA" id="ARBA00022801"/>
    </source>
</evidence>
<name>A0A210PLT4_MIZYE</name>
<feature type="transmembrane region" description="Helical" evidence="5">
    <location>
        <begin position="180"/>
        <end position="206"/>
    </location>
</feature>
<evidence type="ECO:0000259" key="6">
    <source>
        <dbReference type="PROSITE" id="PS51934"/>
    </source>
</evidence>
<protein>
    <submittedName>
        <fullName evidence="7">Phospholipid-metabolizing enzyme A-C1</fullName>
    </submittedName>
</protein>
<dbReference type="EMBL" id="NEDP02005589">
    <property type="protein sequence ID" value="OWF37443.1"/>
    <property type="molecule type" value="Genomic_DNA"/>
</dbReference>
<gene>
    <name evidence="7" type="ORF">KP79_PYT04715</name>
</gene>
<dbReference type="GO" id="GO:0008970">
    <property type="term" value="F:phospholipase A1 activity"/>
    <property type="evidence" value="ECO:0007669"/>
    <property type="project" value="TreeGrafter"/>
</dbReference>
<accession>A0A210PLT4</accession>
<dbReference type="PANTHER" id="PTHR13943:SF77">
    <property type="entry name" value="LRAT DOMAIN-CONTAINING PROTEIN"/>
    <property type="match status" value="1"/>
</dbReference>
<dbReference type="PROSITE" id="PS51934">
    <property type="entry name" value="LRAT"/>
    <property type="match status" value="1"/>
</dbReference>
<dbReference type="Pfam" id="PF04970">
    <property type="entry name" value="LRAT"/>
    <property type="match status" value="1"/>
</dbReference>
<dbReference type="InterPro" id="IPR007053">
    <property type="entry name" value="LRAT_dom"/>
</dbReference>
<dbReference type="InterPro" id="IPR051496">
    <property type="entry name" value="H-rev107_PLA/AT"/>
</dbReference>
<evidence type="ECO:0000256" key="5">
    <source>
        <dbReference type="SAM" id="Phobius"/>
    </source>
</evidence>
<comment type="similarity">
    <text evidence="1">Belongs to the H-rev107 family.</text>
</comment>
<dbReference type="PANTHER" id="PTHR13943">
    <property type="entry name" value="HRAS-LIKE SUPPRESSOR - RELATED"/>
    <property type="match status" value="1"/>
</dbReference>
<evidence type="ECO:0000313" key="7">
    <source>
        <dbReference type="EMBL" id="OWF37443.1"/>
    </source>
</evidence>
<dbReference type="AlphaFoldDB" id="A0A210PLT4"/>
<evidence type="ECO:0000256" key="1">
    <source>
        <dbReference type="ARBA" id="ARBA00007824"/>
    </source>
</evidence>
<evidence type="ECO:0000256" key="2">
    <source>
        <dbReference type="ARBA" id="ARBA00022679"/>
    </source>
</evidence>
<dbReference type="GO" id="GO:0004623">
    <property type="term" value="F:phospholipase A2 activity"/>
    <property type="evidence" value="ECO:0007669"/>
    <property type="project" value="TreeGrafter"/>
</dbReference>
<keyword evidence="4" id="KW-0443">Lipid metabolism</keyword>
<keyword evidence="3" id="KW-0378">Hydrolase</keyword>
<organism evidence="7 8">
    <name type="scientific">Mizuhopecten yessoensis</name>
    <name type="common">Japanese scallop</name>
    <name type="synonym">Patinopecten yessoensis</name>
    <dbReference type="NCBI Taxonomy" id="6573"/>
    <lineage>
        <taxon>Eukaryota</taxon>
        <taxon>Metazoa</taxon>
        <taxon>Spiralia</taxon>
        <taxon>Lophotrochozoa</taxon>
        <taxon>Mollusca</taxon>
        <taxon>Bivalvia</taxon>
        <taxon>Autobranchia</taxon>
        <taxon>Pteriomorphia</taxon>
        <taxon>Pectinida</taxon>
        <taxon>Pectinoidea</taxon>
        <taxon>Pectinidae</taxon>
        <taxon>Mizuhopecten</taxon>
    </lineage>
</organism>
<dbReference type="Gene3D" id="3.90.1720.10">
    <property type="entry name" value="endopeptidase domain like (from Nostoc punctiforme)"/>
    <property type="match status" value="1"/>
</dbReference>
<sequence>MFTIKIDSVRNGRLAHGERRPNNEQMALSFYYNKKHNECVLEELEVGDMVEFPNNIYSHWGVYIGNENIVHLTGDKATNAGANGSFVSGSFFSVSGVQLDKACVKVEHFLEVAEGCMAKRNNDKDNTLRAIGIRPRPRDEIVRTALASRGEAKYNVLWNNCEHFASYLRYGEKWSDQANLAVGTIIVGGAVVVGGLLRSLFLHLYYSFRKKN</sequence>
<dbReference type="GO" id="GO:0005737">
    <property type="term" value="C:cytoplasm"/>
    <property type="evidence" value="ECO:0007669"/>
    <property type="project" value="TreeGrafter"/>
</dbReference>
<reference evidence="7 8" key="1">
    <citation type="journal article" date="2017" name="Nat. Ecol. Evol.">
        <title>Scallop genome provides insights into evolution of bilaterian karyotype and development.</title>
        <authorList>
            <person name="Wang S."/>
            <person name="Zhang J."/>
            <person name="Jiao W."/>
            <person name="Li J."/>
            <person name="Xun X."/>
            <person name="Sun Y."/>
            <person name="Guo X."/>
            <person name="Huan P."/>
            <person name="Dong B."/>
            <person name="Zhang L."/>
            <person name="Hu X."/>
            <person name="Sun X."/>
            <person name="Wang J."/>
            <person name="Zhao C."/>
            <person name="Wang Y."/>
            <person name="Wang D."/>
            <person name="Huang X."/>
            <person name="Wang R."/>
            <person name="Lv J."/>
            <person name="Li Y."/>
            <person name="Zhang Z."/>
            <person name="Liu B."/>
            <person name="Lu W."/>
            <person name="Hui Y."/>
            <person name="Liang J."/>
            <person name="Zhou Z."/>
            <person name="Hou R."/>
            <person name="Li X."/>
            <person name="Liu Y."/>
            <person name="Li H."/>
            <person name="Ning X."/>
            <person name="Lin Y."/>
            <person name="Zhao L."/>
            <person name="Xing Q."/>
            <person name="Dou J."/>
            <person name="Li Y."/>
            <person name="Mao J."/>
            <person name="Guo H."/>
            <person name="Dou H."/>
            <person name="Li T."/>
            <person name="Mu C."/>
            <person name="Jiang W."/>
            <person name="Fu Q."/>
            <person name="Fu X."/>
            <person name="Miao Y."/>
            <person name="Liu J."/>
            <person name="Yu Q."/>
            <person name="Li R."/>
            <person name="Liao H."/>
            <person name="Li X."/>
            <person name="Kong Y."/>
            <person name="Jiang Z."/>
            <person name="Chourrout D."/>
            <person name="Li R."/>
            <person name="Bao Z."/>
        </authorList>
    </citation>
    <scope>NUCLEOTIDE SEQUENCE [LARGE SCALE GENOMIC DNA]</scope>
    <source>
        <strain evidence="7 8">PY_sf001</strain>
    </source>
</reference>
<keyword evidence="2" id="KW-0808">Transferase</keyword>
<keyword evidence="5" id="KW-0472">Membrane</keyword>
<keyword evidence="8" id="KW-1185">Reference proteome</keyword>
<evidence type="ECO:0000313" key="8">
    <source>
        <dbReference type="Proteomes" id="UP000242188"/>
    </source>
</evidence>
<comment type="caution">
    <text evidence="7">The sequence shown here is derived from an EMBL/GenBank/DDBJ whole genome shotgun (WGS) entry which is preliminary data.</text>
</comment>
<proteinExistence type="inferred from homology"/>
<dbReference type="STRING" id="6573.A0A210PLT4"/>
<dbReference type="GO" id="GO:0016410">
    <property type="term" value="F:N-acyltransferase activity"/>
    <property type="evidence" value="ECO:0007669"/>
    <property type="project" value="TreeGrafter"/>
</dbReference>
<dbReference type="GO" id="GO:0070292">
    <property type="term" value="P:N-acylphosphatidylethanolamine metabolic process"/>
    <property type="evidence" value="ECO:0007669"/>
    <property type="project" value="TreeGrafter"/>
</dbReference>
<keyword evidence="5" id="KW-0812">Transmembrane</keyword>
<feature type="domain" description="LRAT" evidence="6">
    <location>
        <begin position="49"/>
        <end position="177"/>
    </location>
</feature>
<dbReference type="Proteomes" id="UP000242188">
    <property type="component" value="Unassembled WGS sequence"/>
</dbReference>
<dbReference type="OrthoDB" id="10051797at2759"/>
<keyword evidence="5" id="KW-1133">Transmembrane helix</keyword>